<dbReference type="AlphaFoldDB" id="A0AAW0Z0P7"/>
<feature type="compositionally biased region" description="Low complexity" evidence="1">
    <location>
        <begin position="831"/>
        <end position="841"/>
    </location>
</feature>
<proteinExistence type="predicted"/>
<feature type="compositionally biased region" description="Gly residues" evidence="1">
    <location>
        <begin position="1030"/>
        <end position="1042"/>
    </location>
</feature>
<dbReference type="GO" id="GO:0031267">
    <property type="term" value="F:small GTPase binding"/>
    <property type="evidence" value="ECO:0007669"/>
    <property type="project" value="InterPro"/>
</dbReference>
<dbReference type="GO" id="GO:0007264">
    <property type="term" value="P:small GTPase-mediated signal transduction"/>
    <property type="evidence" value="ECO:0007669"/>
    <property type="project" value="InterPro"/>
</dbReference>
<feature type="region of interest" description="Disordered" evidence="1">
    <location>
        <begin position="489"/>
        <end position="544"/>
    </location>
</feature>
<feature type="domain" description="Rho-GAP" evidence="2">
    <location>
        <begin position="574"/>
        <end position="788"/>
    </location>
</feature>
<keyword evidence="4" id="KW-1185">Reference proteome</keyword>
<feature type="compositionally biased region" description="Polar residues" evidence="1">
    <location>
        <begin position="341"/>
        <end position="352"/>
    </location>
</feature>
<feature type="compositionally biased region" description="Low complexity" evidence="1">
    <location>
        <begin position="364"/>
        <end position="382"/>
    </location>
</feature>
<feature type="compositionally biased region" description="Low complexity" evidence="1">
    <location>
        <begin position="393"/>
        <end position="408"/>
    </location>
</feature>
<dbReference type="PROSITE" id="PS50238">
    <property type="entry name" value="RHOGAP"/>
    <property type="match status" value="1"/>
</dbReference>
<dbReference type="InterPro" id="IPR039767">
    <property type="entry name" value="RALBP1"/>
</dbReference>
<dbReference type="CDD" id="cd00159">
    <property type="entry name" value="RhoGAP"/>
    <property type="match status" value="1"/>
</dbReference>
<feature type="compositionally biased region" description="Polar residues" evidence="1">
    <location>
        <begin position="136"/>
        <end position="150"/>
    </location>
</feature>
<feature type="compositionally biased region" description="Polar residues" evidence="1">
    <location>
        <begin position="85"/>
        <end position="108"/>
    </location>
</feature>
<feature type="region of interest" description="Disordered" evidence="1">
    <location>
        <begin position="953"/>
        <end position="1001"/>
    </location>
</feature>
<evidence type="ECO:0000313" key="4">
    <source>
        <dbReference type="Proteomes" id="UP001388673"/>
    </source>
</evidence>
<dbReference type="Gene3D" id="1.10.555.10">
    <property type="entry name" value="Rho GTPase activation protein"/>
    <property type="match status" value="1"/>
</dbReference>
<feature type="compositionally biased region" description="Basic and acidic residues" evidence="1">
    <location>
        <begin position="22"/>
        <end position="31"/>
    </location>
</feature>
<dbReference type="SUPFAM" id="SSF48350">
    <property type="entry name" value="GTPase activation domain, GAP"/>
    <property type="match status" value="1"/>
</dbReference>
<accession>A0AAW0Z0P7</accession>
<dbReference type="KEGG" id="kne:92179691"/>
<dbReference type="GO" id="GO:0005096">
    <property type="term" value="F:GTPase activator activity"/>
    <property type="evidence" value="ECO:0007669"/>
    <property type="project" value="InterPro"/>
</dbReference>
<feature type="region of interest" description="Disordered" evidence="1">
    <location>
        <begin position="816"/>
        <end position="845"/>
    </location>
</feature>
<evidence type="ECO:0000313" key="3">
    <source>
        <dbReference type="EMBL" id="KAK8861610.1"/>
    </source>
</evidence>
<sequence>MASNPIELSSDSSSSVNQLTSARDRERERPTLSRPLSEISENESHRRSSARSSVHSSSTRKDKGVGAGTSSRPVSEAKDKEDHTSTSTTATKRLSSSAGMPPIQSITVNLVDYAKSQSSSSSSSQIPRTQPPTSTMTAPQGTAPTLTSSVVAGDGHEGQGPPPPSPSTKPPPELPKRPEKGETDGTESNGLIDRGGDIAEQGDQVRESRTTGDKGSKQVEENTGGSGSESSRGGISSYLLAKRASLRPSPLGISYADVAKPVSSSPASLTSDSQTSLADAPRSSTDGGKPPTKSKPSWLRRASGTAAMRTKSKSPVHADGSQITASASLPPVLPPRKGLVSTGSSESSQSLPEQAMRPPPIVPSKSSYANIAASANATAGPSRSRLADGQGRPAYSPTNSSSSFNSSSGPPPLPPRDNVGNVRGRLAAWTAAAAQSGSSSFSRSESSNSLASQFGAQRFPASAQRVLGNAGSAVSKGWAGLRSRGVGGSISSMSSLSQTSSSRKQFEPSGSWSTGLAGRGGRDRTQSDHVDIRNDGPAIDAEAVKRPAEGGIGKVFGRDLVDAGREWGVVDAGFEIAGQSQWEMRRRKCLPAVVVRAVEYLQIWGPKEEGIFRISGRSSHIAKLRKEFDSGADIDLSDCHPGDVDPHAVAGLFKSYLRELPCPLLTHHLSPRFDSYVKGKAKLTSDLIAEDGHQDGQESLQSLLEQLPQAHWFLLADIVKLLDLIPRHASTNRMTLNALMLSLGPSLNISGGVLNELIERRDVFFAEAPALSHAETAKNLIDFGDVAIPPVLAPNQTHSRSPTIASLQGLEDNLHISGSSPNSIKSKKSPRLPSRPSLTKLFGSGSMSIPRQKSVETLSSIAKVSINTSIEAPRVDLAVSPISPLPTFESKIISSTDAKAEPEQQATTAEAFMPTPAAPEKPTGPEASGEKMEEVHYPAGTVEDRAKIFSTPIADRFQSTSSPFPPLRKPRSSTGSTSTVHSVHTPGTEPREGSPNASANPATVIRRGQPVFFQSAGVDRHSRSHSAAGHLGGSGSGLGVGGVKRKEDDKSVEGEISESEGRVKRLSAGPGGLGTVEMIA</sequence>
<dbReference type="RefSeq" id="XP_066804235.1">
    <property type="nucleotide sequence ID" value="XM_066945546.1"/>
</dbReference>
<evidence type="ECO:0000256" key="1">
    <source>
        <dbReference type="SAM" id="MobiDB-lite"/>
    </source>
</evidence>
<feature type="compositionally biased region" description="Low complexity" evidence="1">
    <location>
        <begin position="427"/>
        <end position="452"/>
    </location>
</feature>
<dbReference type="InterPro" id="IPR008936">
    <property type="entry name" value="Rho_GTPase_activation_prot"/>
</dbReference>
<feature type="region of interest" description="Disordered" evidence="1">
    <location>
        <begin position="1"/>
        <end position="234"/>
    </location>
</feature>
<gene>
    <name evidence="3" type="ORF">IAR55_002433</name>
</gene>
<comment type="caution">
    <text evidence="3">The sequence shown here is derived from an EMBL/GenBank/DDBJ whole genome shotgun (WGS) entry which is preliminary data.</text>
</comment>
<feature type="compositionally biased region" description="Basic and acidic residues" evidence="1">
    <location>
        <begin position="174"/>
        <end position="183"/>
    </location>
</feature>
<evidence type="ECO:0000259" key="2">
    <source>
        <dbReference type="PROSITE" id="PS50238"/>
    </source>
</evidence>
<dbReference type="Proteomes" id="UP001388673">
    <property type="component" value="Unassembled WGS sequence"/>
</dbReference>
<feature type="region of interest" description="Disordered" evidence="1">
    <location>
        <begin position="1021"/>
        <end position="1080"/>
    </location>
</feature>
<feature type="compositionally biased region" description="Basic and acidic residues" evidence="1">
    <location>
        <begin position="1044"/>
        <end position="1063"/>
    </location>
</feature>
<dbReference type="EMBL" id="JBCAWK010000004">
    <property type="protein sequence ID" value="KAK8861610.1"/>
    <property type="molecule type" value="Genomic_DNA"/>
</dbReference>
<feature type="region of interest" description="Disordered" evidence="1">
    <location>
        <begin position="260"/>
        <end position="452"/>
    </location>
</feature>
<feature type="compositionally biased region" description="Pro residues" evidence="1">
    <location>
        <begin position="160"/>
        <end position="173"/>
    </location>
</feature>
<feature type="compositionally biased region" description="Polar residues" evidence="1">
    <location>
        <begin position="262"/>
        <end position="286"/>
    </location>
</feature>
<feature type="compositionally biased region" description="Low complexity" evidence="1">
    <location>
        <begin position="116"/>
        <end position="135"/>
    </location>
</feature>
<reference evidence="3 4" key="1">
    <citation type="journal article" date="2024" name="bioRxiv">
        <title>Comparative genomics of Cryptococcus and Kwoniella reveals pathogenesis evolution and contrasting karyotype dynamics via intercentromeric recombination or chromosome fusion.</title>
        <authorList>
            <person name="Coelho M.A."/>
            <person name="David-Palma M."/>
            <person name="Shea T."/>
            <person name="Bowers K."/>
            <person name="McGinley-Smith S."/>
            <person name="Mohammad A.W."/>
            <person name="Gnirke A."/>
            <person name="Yurkov A.M."/>
            <person name="Nowrousian M."/>
            <person name="Sun S."/>
            <person name="Cuomo C.A."/>
            <person name="Heitman J."/>
        </authorList>
    </citation>
    <scope>NUCLEOTIDE SEQUENCE [LARGE SCALE GENOMIC DNA]</scope>
    <source>
        <strain evidence="3 4">CBS 13917</strain>
    </source>
</reference>
<organism evidence="3 4">
    <name type="scientific">Kwoniella newhampshirensis</name>
    <dbReference type="NCBI Taxonomy" id="1651941"/>
    <lineage>
        <taxon>Eukaryota</taxon>
        <taxon>Fungi</taxon>
        <taxon>Dikarya</taxon>
        <taxon>Basidiomycota</taxon>
        <taxon>Agaricomycotina</taxon>
        <taxon>Tremellomycetes</taxon>
        <taxon>Tremellales</taxon>
        <taxon>Cryptococcaceae</taxon>
        <taxon>Kwoniella</taxon>
    </lineage>
</organism>
<dbReference type="Pfam" id="PF00620">
    <property type="entry name" value="RhoGAP"/>
    <property type="match status" value="1"/>
</dbReference>
<name>A0AAW0Z0P7_9TREE</name>
<feature type="compositionally biased region" description="Basic and acidic residues" evidence="1">
    <location>
        <begin position="520"/>
        <end position="534"/>
    </location>
</feature>
<dbReference type="InterPro" id="IPR000198">
    <property type="entry name" value="RhoGAP_dom"/>
</dbReference>
<feature type="compositionally biased region" description="Low complexity" evidence="1">
    <location>
        <begin position="972"/>
        <end position="988"/>
    </location>
</feature>
<dbReference type="GeneID" id="92179691"/>
<protein>
    <recommendedName>
        <fullName evidence="2">Rho-GAP domain-containing protein</fullName>
    </recommendedName>
</protein>
<feature type="region of interest" description="Disordered" evidence="1">
    <location>
        <begin position="894"/>
        <end position="932"/>
    </location>
</feature>
<dbReference type="PANTHER" id="PTHR12783">
    <property type="entry name" value="RALA BINDING PROTEIN 1 RALBP1"/>
    <property type="match status" value="1"/>
</dbReference>
<feature type="compositionally biased region" description="Basic and acidic residues" evidence="1">
    <location>
        <begin position="75"/>
        <end position="84"/>
    </location>
</feature>
<dbReference type="PANTHER" id="PTHR12783:SF5">
    <property type="entry name" value="RALA-BINDING PROTEIN 1"/>
    <property type="match status" value="1"/>
</dbReference>
<feature type="compositionally biased region" description="Basic and acidic residues" evidence="1">
    <location>
        <begin position="203"/>
        <end position="220"/>
    </location>
</feature>
<dbReference type="SMART" id="SM00324">
    <property type="entry name" value="RhoGAP"/>
    <property type="match status" value="1"/>
</dbReference>
<feature type="compositionally biased region" description="Low complexity" evidence="1">
    <location>
        <begin position="489"/>
        <end position="503"/>
    </location>
</feature>